<dbReference type="OrthoDB" id="337870at2759"/>
<dbReference type="InterPro" id="IPR002305">
    <property type="entry name" value="aa-tRNA-synth_Ic"/>
</dbReference>
<sequence length="156" mass="18237">MSANLQIFFQDLQKRGLIANAANLDNFYQLKPSEKVVYLGIDCTGEKLHIGHLFLYFQTIRFAKQGFKILLILGGATSKIGDPSDKDKERPLLEEKQIENYQEKIKSQLEKILIRPKKKEKINFAPLEYFYSDNPELLKKIYEKLNINQNDKKEKQ</sequence>
<gene>
    <name evidence="8" type="ORF">C1645_738240</name>
</gene>
<dbReference type="STRING" id="658196.A0A397SVB6"/>
<evidence type="ECO:0000256" key="1">
    <source>
        <dbReference type="ARBA" id="ARBA00022598"/>
    </source>
</evidence>
<evidence type="ECO:0008006" key="10">
    <source>
        <dbReference type="Google" id="ProtNLM"/>
    </source>
</evidence>
<evidence type="ECO:0000256" key="7">
    <source>
        <dbReference type="RuleBase" id="RU363036"/>
    </source>
</evidence>
<dbReference type="Pfam" id="PF00579">
    <property type="entry name" value="tRNA-synt_1b"/>
    <property type="match status" value="1"/>
</dbReference>
<keyword evidence="9" id="KW-1185">Reference proteome</keyword>
<protein>
    <recommendedName>
        <fullName evidence="10">Tyrosine--tRNA ligase</fullName>
    </recommendedName>
</protein>
<proteinExistence type="inferred from homology"/>
<evidence type="ECO:0000256" key="2">
    <source>
        <dbReference type="ARBA" id="ARBA00022741"/>
    </source>
</evidence>
<organism evidence="8 9">
    <name type="scientific">Glomus cerebriforme</name>
    <dbReference type="NCBI Taxonomy" id="658196"/>
    <lineage>
        <taxon>Eukaryota</taxon>
        <taxon>Fungi</taxon>
        <taxon>Fungi incertae sedis</taxon>
        <taxon>Mucoromycota</taxon>
        <taxon>Glomeromycotina</taxon>
        <taxon>Glomeromycetes</taxon>
        <taxon>Glomerales</taxon>
        <taxon>Glomeraceae</taxon>
        <taxon>Glomus</taxon>
    </lineage>
</organism>
<dbReference type="Proteomes" id="UP000265703">
    <property type="component" value="Unassembled WGS sequence"/>
</dbReference>
<dbReference type="InterPro" id="IPR024088">
    <property type="entry name" value="Tyr-tRNA-ligase_bac-type"/>
</dbReference>
<name>A0A397SVB6_9GLOM</name>
<keyword evidence="4 7" id="KW-0648">Protein biosynthesis</keyword>
<comment type="catalytic activity">
    <reaction evidence="6">
        <text>tRNA(Tyr) + L-tyrosine + ATP = L-tyrosyl-tRNA(Tyr) + AMP + diphosphate + H(+)</text>
        <dbReference type="Rhea" id="RHEA:10220"/>
        <dbReference type="Rhea" id="RHEA-COMP:9706"/>
        <dbReference type="Rhea" id="RHEA-COMP:9707"/>
        <dbReference type="ChEBI" id="CHEBI:15378"/>
        <dbReference type="ChEBI" id="CHEBI:30616"/>
        <dbReference type="ChEBI" id="CHEBI:33019"/>
        <dbReference type="ChEBI" id="CHEBI:58315"/>
        <dbReference type="ChEBI" id="CHEBI:78442"/>
        <dbReference type="ChEBI" id="CHEBI:78536"/>
        <dbReference type="ChEBI" id="CHEBI:456215"/>
        <dbReference type="EC" id="6.1.1.1"/>
    </reaction>
</comment>
<evidence type="ECO:0000256" key="4">
    <source>
        <dbReference type="ARBA" id="ARBA00022917"/>
    </source>
</evidence>
<keyword evidence="2 7" id="KW-0547">Nucleotide-binding</keyword>
<keyword evidence="1 7" id="KW-0436">Ligase</keyword>
<comment type="caution">
    <text evidence="8">The sequence shown here is derived from an EMBL/GenBank/DDBJ whole genome shotgun (WGS) entry which is preliminary data.</text>
</comment>
<dbReference type="Gene3D" id="3.40.50.620">
    <property type="entry name" value="HUPs"/>
    <property type="match status" value="1"/>
</dbReference>
<accession>A0A397SVB6</accession>
<dbReference type="GO" id="GO:0004831">
    <property type="term" value="F:tyrosine-tRNA ligase activity"/>
    <property type="evidence" value="ECO:0007669"/>
    <property type="project" value="UniProtKB-EC"/>
</dbReference>
<dbReference type="PANTHER" id="PTHR11766">
    <property type="entry name" value="TYROSYL-TRNA SYNTHETASE"/>
    <property type="match status" value="1"/>
</dbReference>
<dbReference type="AlphaFoldDB" id="A0A397SVB6"/>
<evidence type="ECO:0000313" key="9">
    <source>
        <dbReference type="Proteomes" id="UP000265703"/>
    </source>
</evidence>
<keyword evidence="5 7" id="KW-0030">Aminoacyl-tRNA synthetase</keyword>
<dbReference type="GO" id="GO:0005524">
    <property type="term" value="F:ATP binding"/>
    <property type="evidence" value="ECO:0007669"/>
    <property type="project" value="UniProtKB-KW"/>
</dbReference>
<comment type="similarity">
    <text evidence="7">Belongs to the class-I aminoacyl-tRNA synthetase family.</text>
</comment>
<keyword evidence="3 7" id="KW-0067">ATP-binding</keyword>
<evidence type="ECO:0000256" key="6">
    <source>
        <dbReference type="ARBA" id="ARBA00048248"/>
    </source>
</evidence>
<evidence type="ECO:0000256" key="5">
    <source>
        <dbReference type="ARBA" id="ARBA00023146"/>
    </source>
</evidence>
<evidence type="ECO:0000313" key="8">
    <source>
        <dbReference type="EMBL" id="RIA89973.1"/>
    </source>
</evidence>
<dbReference type="InterPro" id="IPR014729">
    <property type="entry name" value="Rossmann-like_a/b/a_fold"/>
</dbReference>
<dbReference type="SUPFAM" id="SSF52374">
    <property type="entry name" value="Nucleotidylyl transferase"/>
    <property type="match status" value="1"/>
</dbReference>
<evidence type="ECO:0000256" key="3">
    <source>
        <dbReference type="ARBA" id="ARBA00022840"/>
    </source>
</evidence>
<dbReference type="PANTHER" id="PTHR11766:SF0">
    <property type="entry name" value="TYROSINE--TRNA LIGASE, MITOCHONDRIAL"/>
    <property type="match status" value="1"/>
</dbReference>
<dbReference type="GO" id="GO:0005829">
    <property type="term" value="C:cytosol"/>
    <property type="evidence" value="ECO:0007669"/>
    <property type="project" value="TreeGrafter"/>
</dbReference>
<dbReference type="GO" id="GO:0006418">
    <property type="term" value="P:tRNA aminoacylation for protein translation"/>
    <property type="evidence" value="ECO:0007669"/>
    <property type="project" value="InterPro"/>
</dbReference>
<reference evidence="8 9" key="1">
    <citation type="submission" date="2018-06" db="EMBL/GenBank/DDBJ databases">
        <title>Comparative genomics reveals the genomic features of Rhizophagus irregularis, R. cerebriforme, R. diaphanum and Gigaspora rosea, and their symbiotic lifestyle signature.</title>
        <authorList>
            <person name="Morin E."/>
            <person name="San Clemente H."/>
            <person name="Chen E.C.H."/>
            <person name="De La Providencia I."/>
            <person name="Hainaut M."/>
            <person name="Kuo A."/>
            <person name="Kohler A."/>
            <person name="Murat C."/>
            <person name="Tang N."/>
            <person name="Roy S."/>
            <person name="Loubradou J."/>
            <person name="Henrissat B."/>
            <person name="Grigoriev I.V."/>
            <person name="Corradi N."/>
            <person name="Roux C."/>
            <person name="Martin F.M."/>
        </authorList>
    </citation>
    <scope>NUCLEOTIDE SEQUENCE [LARGE SCALE GENOMIC DNA]</scope>
    <source>
        <strain evidence="8 9">DAOM 227022</strain>
    </source>
</reference>
<dbReference type="EMBL" id="QKYT01000198">
    <property type="protein sequence ID" value="RIA89973.1"/>
    <property type="molecule type" value="Genomic_DNA"/>
</dbReference>